<reference evidence="6 7" key="1">
    <citation type="journal article" date="2024" name="Int. J. Mol. Sci.">
        <title>Exploration of Alicyclobacillus spp. Genome in Search of Antibiotic Resistance.</title>
        <authorList>
            <person name="Bucka-Kolendo J."/>
            <person name="Kiousi D.E."/>
            <person name="Dekowska A."/>
            <person name="Mikolajczuk-Szczyrba A."/>
            <person name="Karadedos D.M."/>
            <person name="Michael P."/>
            <person name="Galanis A."/>
            <person name="Sokolowska B."/>
        </authorList>
    </citation>
    <scope>NUCLEOTIDE SEQUENCE [LARGE SCALE GENOMIC DNA]</scope>
    <source>
        <strain evidence="6 7">KKP 3000</strain>
    </source>
</reference>
<dbReference type="EMBL" id="JBDXSU010000012">
    <property type="protein sequence ID" value="MFB5191578.1"/>
    <property type="molecule type" value="Genomic_DNA"/>
</dbReference>
<proteinExistence type="inferred from homology"/>
<protein>
    <recommendedName>
        <fullName evidence="4">Pseudouridine synthase</fullName>
        <ecNumber evidence="4">5.4.99.-</ecNumber>
    </recommendedName>
</protein>
<dbReference type="EC" id="5.4.99.-" evidence="4"/>
<comment type="catalytic activity">
    <reaction evidence="1 4">
        <text>a uridine in RNA = a pseudouridine in RNA</text>
        <dbReference type="Rhea" id="RHEA:48348"/>
        <dbReference type="Rhea" id="RHEA-COMP:12068"/>
        <dbReference type="Rhea" id="RHEA-COMP:12069"/>
        <dbReference type="ChEBI" id="CHEBI:65314"/>
        <dbReference type="ChEBI" id="CHEBI:65315"/>
    </reaction>
</comment>
<dbReference type="RefSeq" id="WP_275473092.1">
    <property type="nucleotide sequence ID" value="NZ_CP162940.1"/>
</dbReference>
<dbReference type="PANTHER" id="PTHR21600:SF44">
    <property type="entry name" value="RIBOSOMAL LARGE SUBUNIT PSEUDOURIDINE SYNTHASE D"/>
    <property type="match status" value="1"/>
</dbReference>
<gene>
    <name evidence="6" type="ORF">KKP3000_000352</name>
</gene>
<evidence type="ECO:0000256" key="2">
    <source>
        <dbReference type="ARBA" id="ARBA00010876"/>
    </source>
</evidence>
<dbReference type="InterPro" id="IPR006224">
    <property type="entry name" value="PsdUridine_synth_RluA-like_CS"/>
</dbReference>
<feature type="domain" description="Pseudouridine synthase RsuA/RluA-like" evidence="5">
    <location>
        <begin position="96"/>
        <end position="250"/>
    </location>
</feature>
<dbReference type="NCBIfam" id="TIGR00005">
    <property type="entry name" value="rluA_subfam"/>
    <property type="match status" value="1"/>
</dbReference>
<dbReference type="InterPro" id="IPR006225">
    <property type="entry name" value="PsdUridine_synth_RluC/D"/>
</dbReference>
<keyword evidence="7" id="KW-1185">Reference proteome</keyword>
<dbReference type="InterPro" id="IPR020103">
    <property type="entry name" value="PsdUridine_synth_cat_dom_sf"/>
</dbReference>
<sequence>MRSAVRAVYVVDSDDVGERLDKWLTEHLQDDEVDISRSVVQKWVKSGLVTKSPAGNVKASDPIELGQEYAIEVPAAEPFAIVPDDIPLDIVYDDSDVVVVDKPRGLVVHPGAGHSRGTVINALVAKGITLSSLGGEMRPGVVHRIDKDTSGLVMFAKTEAAYYALTEQLRDHTVERQYLAIVHGRMTHQSGTIDMPIGRDPQDRQKMAATDNGKRAVTHFQVLEKFERYSLVECRLETGRTHQIRVHFAAIGHPLAGDQVYGRRHSLPIEGQALHAETLGFVHPTTHAEIRLKSPVPEDMQQLVDKLRSGVLH</sequence>
<comment type="similarity">
    <text evidence="2 4">Belongs to the pseudouridine synthase RluA family.</text>
</comment>
<dbReference type="Gene3D" id="3.10.290.10">
    <property type="entry name" value="RNA-binding S4 domain"/>
    <property type="match status" value="1"/>
</dbReference>
<dbReference type="PANTHER" id="PTHR21600">
    <property type="entry name" value="MITOCHONDRIAL RNA PSEUDOURIDINE SYNTHASE"/>
    <property type="match status" value="1"/>
</dbReference>
<evidence type="ECO:0000313" key="7">
    <source>
        <dbReference type="Proteomes" id="UP001579974"/>
    </source>
</evidence>
<dbReference type="InterPro" id="IPR036986">
    <property type="entry name" value="S4_RNA-bd_sf"/>
</dbReference>
<organism evidence="6 7">
    <name type="scientific">Alicyclobacillus fastidiosus</name>
    <dbReference type="NCBI Taxonomy" id="392011"/>
    <lineage>
        <taxon>Bacteria</taxon>
        <taxon>Bacillati</taxon>
        <taxon>Bacillota</taxon>
        <taxon>Bacilli</taxon>
        <taxon>Bacillales</taxon>
        <taxon>Alicyclobacillaceae</taxon>
        <taxon>Alicyclobacillus</taxon>
    </lineage>
</organism>
<name>A0ABV5AH25_9BACL</name>
<dbReference type="Gene3D" id="3.30.2350.10">
    <property type="entry name" value="Pseudouridine synthase"/>
    <property type="match status" value="1"/>
</dbReference>
<evidence type="ECO:0000313" key="6">
    <source>
        <dbReference type="EMBL" id="MFB5191578.1"/>
    </source>
</evidence>
<dbReference type="SUPFAM" id="SSF55120">
    <property type="entry name" value="Pseudouridine synthase"/>
    <property type="match status" value="1"/>
</dbReference>
<evidence type="ECO:0000259" key="5">
    <source>
        <dbReference type="Pfam" id="PF00849"/>
    </source>
</evidence>
<dbReference type="InterPro" id="IPR050188">
    <property type="entry name" value="RluA_PseudoU_synthase"/>
</dbReference>
<comment type="caution">
    <text evidence="6">The sequence shown here is derived from an EMBL/GenBank/DDBJ whole genome shotgun (WGS) entry which is preliminary data.</text>
</comment>
<accession>A0ABV5AH25</accession>
<evidence type="ECO:0000256" key="3">
    <source>
        <dbReference type="ARBA" id="ARBA00023235"/>
    </source>
</evidence>
<comment type="function">
    <text evidence="4">Responsible for synthesis of pseudouridine from uracil.</text>
</comment>
<dbReference type="Pfam" id="PF00849">
    <property type="entry name" value="PseudoU_synth_2"/>
    <property type="match status" value="1"/>
</dbReference>
<dbReference type="Proteomes" id="UP001579974">
    <property type="component" value="Unassembled WGS sequence"/>
</dbReference>
<dbReference type="InterPro" id="IPR006145">
    <property type="entry name" value="PsdUridine_synth_RsuA/RluA"/>
</dbReference>
<dbReference type="CDD" id="cd02869">
    <property type="entry name" value="PseudoU_synth_RluA_like"/>
    <property type="match status" value="1"/>
</dbReference>
<evidence type="ECO:0000256" key="4">
    <source>
        <dbReference type="RuleBase" id="RU362028"/>
    </source>
</evidence>
<evidence type="ECO:0000256" key="1">
    <source>
        <dbReference type="ARBA" id="ARBA00000073"/>
    </source>
</evidence>
<dbReference type="PROSITE" id="PS01129">
    <property type="entry name" value="PSI_RLU"/>
    <property type="match status" value="1"/>
</dbReference>
<keyword evidence="3 4" id="KW-0413">Isomerase</keyword>